<dbReference type="Proteomes" id="UP001140949">
    <property type="component" value="Unassembled WGS sequence"/>
</dbReference>
<sequence>MGGWRQWWLSSGGRGWPGRNVGVVAMLVFAGMVGRMWSVS</sequence>
<keyword evidence="3" id="KW-1185">Reference proteome</keyword>
<keyword evidence="1" id="KW-1133">Transmembrane helix</keyword>
<accession>A0AAX6EUG6</accession>
<evidence type="ECO:0000313" key="2">
    <source>
        <dbReference type="EMBL" id="KAJ6807405.1"/>
    </source>
</evidence>
<keyword evidence="1" id="KW-0472">Membrane</keyword>
<reference evidence="2" key="1">
    <citation type="journal article" date="2023" name="GigaByte">
        <title>Genome assembly of the bearded iris, Iris pallida Lam.</title>
        <authorList>
            <person name="Bruccoleri R.E."/>
            <person name="Oakeley E.J."/>
            <person name="Faust A.M.E."/>
            <person name="Altorfer M."/>
            <person name="Dessus-Babus S."/>
            <person name="Burckhardt D."/>
            <person name="Oertli M."/>
            <person name="Naumann U."/>
            <person name="Petersen F."/>
            <person name="Wong J."/>
        </authorList>
    </citation>
    <scope>NUCLEOTIDE SEQUENCE</scope>
    <source>
        <strain evidence="2">GSM-AAB239-AS_SAM_17_03QT</strain>
    </source>
</reference>
<gene>
    <name evidence="2" type="ORF">M6B38_173120</name>
</gene>
<organism evidence="2 3">
    <name type="scientific">Iris pallida</name>
    <name type="common">Sweet iris</name>
    <dbReference type="NCBI Taxonomy" id="29817"/>
    <lineage>
        <taxon>Eukaryota</taxon>
        <taxon>Viridiplantae</taxon>
        <taxon>Streptophyta</taxon>
        <taxon>Embryophyta</taxon>
        <taxon>Tracheophyta</taxon>
        <taxon>Spermatophyta</taxon>
        <taxon>Magnoliopsida</taxon>
        <taxon>Liliopsida</taxon>
        <taxon>Asparagales</taxon>
        <taxon>Iridaceae</taxon>
        <taxon>Iridoideae</taxon>
        <taxon>Irideae</taxon>
        <taxon>Iris</taxon>
    </lineage>
</organism>
<keyword evidence="1" id="KW-0812">Transmembrane</keyword>
<protein>
    <submittedName>
        <fullName evidence="2">Pollen-specific leucine-rich repeat extensin-like protein 4</fullName>
    </submittedName>
</protein>
<dbReference type="EMBL" id="JANAVB010033858">
    <property type="protein sequence ID" value="KAJ6807405.1"/>
    <property type="molecule type" value="Genomic_DNA"/>
</dbReference>
<dbReference type="AlphaFoldDB" id="A0AAX6EUG6"/>
<proteinExistence type="predicted"/>
<evidence type="ECO:0000256" key="1">
    <source>
        <dbReference type="SAM" id="Phobius"/>
    </source>
</evidence>
<comment type="caution">
    <text evidence="2">The sequence shown here is derived from an EMBL/GenBank/DDBJ whole genome shotgun (WGS) entry which is preliminary data.</text>
</comment>
<name>A0AAX6EUG6_IRIPA</name>
<reference evidence="2" key="2">
    <citation type="submission" date="2023-04" db="EMBL/GenBank/DDBJ databases">
        <authorList>
            <person name="Bruccoleri R.E."/>
            <person name="Oakeley E.J."/>
            <person name="Faust A.-M."/>
            <person name="Dessus-Babus S."/>
            <person name="Altorfer M."/>
            <person name="Burckhardt D."/>
            <person name="Oertli M."/>
            <person name="Naumann U."/>
            <person name="Petersen F."/>
            <person name="Wong J."/>
        </authorList>
    </citation>
    <scope>NUCLEOTIDE SEQUENCE</scope>
    <source>
        <strain evidence="2">GSM-AAB239-AS_SAM_17_03QT</strain>
        <tissue evidence="2">Leaf</tissue>
    </source>
</reference>
<feature type="transmembrane region" description="Helical" evidence="1">
    <location>
        <begin position="20"/>
        <end position="38"/>
    </location>
</feature>
<evidence type="ECO:0000313" key="3">
    <source>
        <dbReference type="Proteomes" id="UP001140949"/>
    </source>
</evidence>